<dbReference type="AlphaFoldDB" id="A0A835UVR2"/>
<proteinExistence type="predicted"/>
<name>A0A835UVR2_VANPL</name>
<accession>A0A835UVR2</accession>
<reference evidence="2 3" key="1">
    <citation type="journal article" date="2020" name="Nat. Food">
        <title>A phased Vanilla planifolia genome enables genetic improvement of flavour and production.</title>
        <authorList>
            <person name="Hasing T."/>
            <person name="Tang H."/>
            <person name="Brym M."/>
            <person name="Khazi F."/>
            <person name="Huang T."/>
            <person name="Chambers A.H."/>
        </authorList>
    </citation>
    <scope>NUCLEOTIDE SEQUENCE [LARGE SCALE GENOMIC DNA]</scope>
    <source>
        <tissue evidence="2">Leaf</tissue>
    </source>
</reference>
<evidence type="ECO:0000313" key="3">
    <source>
        <dbReference type="Proteomes" id="UP000639772"/>
    </source>
</evidence>
<keyword evidence="1" id="KW-0732">Signal</keyword>
<sequence length="136" mass="14840">MRTKVLLCAMACLLCVVLLVSMAAAAVAPPSRAVDLLSVSKRRVPKGPDPVHNREFGEVPQGRIAPSGGGGLLCFAIEPHFYEACRRHQAFSARDREGRGPCCRFGLSPSFSSGMKEAKPERFALLEKEAWFMFTS</sequence>
<comment type="caution">
    <text evidence="2">The sequence shown here is derived from an EMBL/GenBank/DDBJ whole genome shotgun (WGS) entry which is preliminary data.</text>
</comment>
<protein>
    <submittedName>
        <fullName evidence="2">Uncharacterized protein</fullName>
    </submittedName>
</protein>
<gene>
    <name evidence="2" type="ORF">HPP92_015374</name>
</gene>
<organism evidence="2 3">
    <name type="scientific">Vanilla planifolia</name>
    <name type="common">Vanilla</name>
    <dbReference type="NCBI Taxonomy" id="51239"/>
    <lineage>
        <taxon>Eukaryota</taxon>
        <taxon>Viridiplantae</taxon>
        <taxon>Streptophyta</taxon>
        <taxon>Embryophyta</taxon>
        <taxon>Tracheophyta</taxon>
        <taxon>Spermatophyta</taxon>
        <taxon>Magnoliopsida</taxon>
        <taxon>Liliopsida</taxon>
        <taxon>Asparagales</taxon>
        <taxon>Orchidaceae</taxon>
        <taxon>Vanilloideae</taxon>
        <taxon>Vanilleae</taxon>
        <taxon>Vanilla</taxon>
    </lineage>
</organism>
<dbReference type="Proteomes" id="UP000639772">
    <property type="component" value="Chromosome 7"/>
</dbReference>
<evidence type="ECO:0000256" key="1">
    <source>
        <dbReference type="SAM" id="SignalP"/>
    </source>
</evidence>
<feature type="signal peptide" evidence="1">
    <location>
        <begin position="1"/>
        <end position="25"/>
    </location>
</feature>
<feature type="chain" id="PRO_5032577572" evidence="1">
    <location>
        <begin position="26"/>
        <end position="136"/>
    </location>
</feature>
<evidence type="ECO:0000313" key="2">
    <source>
        <dbReference type="EMBL" id="KAG0475688.1"/>
    </source>
</evidence>
<dbReference type="OrthoDB" id="1910203at2759"/>
<dbReference type="EMBL" id="JADCNM010000007">
    <property type="protein sequence ID" value="KAG0475688.1"/>
    <property type="molecule type" value="Genomic_DNA"/>
</dbReference>